<dbReference type="PROSITE" id="PS00028">
    <property type="entry name" value="ZINC_FINGER_C2H2_1"/>
    <property type="match status" value="9"/>
</dbReference>
<keyword evidence="2" id="KW-0479">Metal-binding</keyword>
<feature type="domain" description="C2H2-type" evidence="10">
    <location>
        <begin position="159"/>
        <end position="187"/>
    </location>
</feature>
<dbReference type="SMART" id="SM00355">
    <property type="entry name" value="ZnF_C2H2"/>
    <property type="match status" value="10"/>
</dbReference>
<evidence type="ECO:0000256" key="7">
    <source>
        <dbReference type="ARBA" id="ARBA00023163"/>
    </source>
</evidence>
<feature type="domain" description="C2H2-type" evidence="10">
    <location>
        <begin position="128"/>
        <end position="152"/>
    </location>
</feature>
<dbReference type="Pfam" id="PF12874">
    <property type="entry name" value="zf-met"/>
    <property type="match status" value="2"/>
</dbReference>
<keyword evidence="6" id="KW-0805">Transcription regulation</keyword>
<evidence type="ECO:0000256" key="1">
    <source>
        <dbReference type="ARBA" id="ARBA00004123"/>
    </source>
</evidence>
<gene>
    <name evidence="11" type="ORF">NQ318_020907</name>
</gene>
<feature type="domain" description="C2H2-type" evidence="10">
    <location>
        <begin position="275"/>
        <end position="302"/>
    </location>
</feature>
<proteinExistence type="predicted"/>
<dbReference type="PROSITE" id="PS50157">
    <property type="entry name" value="ZINC_FINGER_C2H2_2"/>
    <property type="match status" value="9"/>
</dbReference>
<organism evidence="11 12">
    <name type="scientific">Aromia moschata</name>
    <dbReference type="NCBI Taxonomy" id="1265417"/>
    <lineage>
        <taxon>Eukaryota</taxon>
        <taxon>Metazoa</taxon>
        <taxon>Ecdysozoa</taxon>
        <taxon>Arthropoda</taxon>
        <taxon>Hexapoda</taxon>
        <taxon>Insecta</taxon>
        <taxon>Pterygota</taxon>
        <taxon>Neoptera</taxon>
        <taxon>Endopterygota</taxon>
        <taxon>Coleoptera</taxon>
        <taxon>Polyphaga</taxon>
        <taxon>Cucujiformia</taxon>
        <taxon>Chrysomeloidea</taxon>
        <taxon>Cerambycidae</taxon>
        <taxon>Cerambycinae</taxon>
        <taxon>Callichromatini</taxon>
        <taxon>Aromia</taxon>
    </lineage>
</organism>
<dbReference type="Proteomes" id="UP001162162">
    <property type="component" value="Unassembled WGS sequence"/>
</dbReference>
<feature type="domain" description="C2H2-type" evidence="10">
    <location>
        <begin position="216"/>
        <end position="243"/>
    </location>
</feature>
<accession>A0AAV8XZC8</accession>
<dbReference type="FunFam" id="3.30.160.60:FF:001289">
    <property type="entry name" value="Zinc finger protein 574"/>
    <property type="match status" value="1"/>
</dbReference>
<dbReference type="InterPro" id="IPR013087">
    <property type="entry name" value="Znf_C2H2_type"/>
</dbReference>
<dbReference type="Gene3D" id="3.30.160.60">
    <property type="entry name" value="Classic Zinc Finger"/>
    <property type="match status" value="7"/>
</dbReference>
<dbReference type="GO" id="GO:0005634">
    <property type="term" value="C:nucleus"/>
    <property type="evidence" value="ECO:0007669"/>
    <property type="project" value="UniProtKB-SubCell"/>
</dbReference>
<evidence type="ECO:0000256" key="9">
    <source>
        <dbReference type="PROSITE-ProRule" id="PRU00042"/>
    </source>
</evidence>
<dbReference type="FunFam" id="3.30.160.60:FF:002349">
    <property type="entry name" value="Zinc finger and BTB domain-containing 40"/>
    <property type="match status" value="1"/>
</dbReference>
<evidence type="ECO:0000256" key="8">
    <source>
        <dbReference type="ARBA" id="ARBA00023242"/>
    </source>
</evidence>
<dbReference type="Pfam" id="PF00096">
    <property type="entry name" value="zf-C2H2"/>
    <property type="match status" value="4"/>
</dbReference>
<sequence>MVTKKGTLSHFPLLDEPRHNDPTNLKNYLHMRDEVFNELLTFSHNRWMQFPRTILIVPTGVRYINLIMSSAKRKAILCLSSFTNFKSASGLREDTAFFCLKCKICAEMFDNSGELKKHVSSIHKPNYFVCELCKKKFKYNQTLKTHMKCVHSQGDLTRFSCEHCDRKFWTKWEMSLHIDTVHMNKFKLYCQTCRRGFNNPYLLRDHERKIHEKRLLTCIHCNKSFKDNNYFKLHLKTHDPNYKAVEYKCKECSKVLKCIRSYNFHMNSHSGKNKNVCDICGKIVTSKGSLRDHMRSHVGEKPFKCDFCDKQFVAQKYLTAHRRVHTKEKPFVCDVCGKGFTQKGSLNIHSRYHTGERPYECTICLKKFVTKTVLKYHQCKGC</sequence>
<evidence type="ECO:0000313" key="11">
    <source>
        <dbReference type="EMBL" id="KAJ8943835.1"/>
    </source>
</evidence>
<keyword evidence="5" id="KW-0862">Zinc</keyword>
<comment type="caution">
    <text evidence="11">The sequence shown here is derived from an EMBL/GenBank/DDBJ whole genome shotgun (WGS) entry which is preliminary data.</text>
</comment>
<evidence type="ECO:0000256" key="4">
    <source>
        <dbReference type="ARBA" id="ARBA00022771"/>
    </source>
</evidence>
<feature type="domain" description="C2H2-type" evidence="10">
    <location>
        <begin position="303"/>
        <end position="330"/>
    </location>
</feature>
<feature type="domain" description="C2H2-type" evidence="10">
    <location>
        <begin position="331"/>
        <end position="358"/>
    </location>
</feature>
<dbReference type="PANTHER" id="PTHR16515">
    <property type="entry name" value="PR DOMAIN ZINC FINGER PROTEIN"/>
    <property type="match status" value="1"/>
</dbReference>
<protein>
    <recommendedName>
        <fullName evidence="10">C2H2-type domain-containing protein</fullName>
    </recommendedName>
</protein>
<dbReference type="SUPFAM" id="SSF57667">
    <property type="entry name" value="beta-beta-alpha zinc fingers"/>
    <property type="match status" value="5"/>
</dbReference>
<evidence type="ECO:0000259" key="10">
    <source>
        <dbReference type="PROSITE" id="PS50157"/>
    </source>
</evidence>
<reference evidence="11" key="1">
    <citation type="journal article" date="2023" name="Insect Mol. Biol.">
        <title>Genome sequencing provides insights into the evolution of gene families encoding plant cell wall-degrading enzymes in longhorned beetles.</title>
        <authorList>
            <person name="Shin N.R."/>
            <person name="Okamura Y."/>
            <person name="Kirsch R."/>
            <person name="Pauchet Y."/>
        </authorList>
    </citation>
    <scope>NUCLEOTIDE SEQUENCE</scope>
    <source>
        <strain evidence="11">AMC_N1</strain>
    </source>
</reference>
<dbReference type="InterPro" id="IPR036236">
    <property type="entry name" value="Znf_C2H2_sf"/>
</dbReference>
<keyword evidence="7" id="KW-0804">Transcription</keyword>
<dbReference type="GO" id="GO:0006357">
    <property type="term" value="P:regulation of transcription by RNA polymerase II"/>
    <property type="evidence" value="ECO:0007669"/>
    <property type="project" value="UniProtKB-ARBA"/>
</dbReference>
<feature type="domain" description="C2H2-type" evidence="10">
    <location>
        <begin position="188"/>
        <end position="211"/>
    </location>
</feature>
<keyword evidence="8" id="KW-0539">Nucleus</keyword>
<dbReference type="EMBL" id="JAPWTK010000275">
    <property type="protein sequence ID" value="KAJ8943835.1"/>
    <property type="molecule type" value="Genomic_DNA"/>
</dbReference>
<name>A0AAV8XZC8_9CUCU</name>
<comment type="subcellular location">
    <subcellularLocation>
        <location evidence="1">Nucleus</location>
    </subcellularLocation>
</comment>
<feature type="domain" description="C2H2-type" evidence="10">
    <location>
        <begin position="247"/>
        <end position="274"/>
    </location>
</feature>
<evidence type="ECO:0000256" key="5">
    <source>
        <dbReference type="ARBA" id="ARBA00022833"/>
    </source>
</evidence>
<keyword evidence="3" id="KW-0677">Repeat</keyword>
<dbReference type="PANTHER" id="PTHR16515:SF55">
    <property type="entry name" value="C2H2-TYPE DOMAIN-CONTAINING PROTEIN"/>
    <property type="match status" value="1"/>
</dbReference>
<feature type="domain" description="C2H2-type" evidence="10">
    <location>
        <begin position="100"/>
        <end position="123"/>
    </location>
</feature>
<keyword evidence="4 9" id="KW-0863">Zinc-finger</keyword>
<evidence type="ECO:0000256" key="3">
    <source>
        <dbReference type="ARBA" id="ARBA00022737"/>
    </source>
</evidence>
<evidence type="ECO:0000256" key="2">
    <source>
        <dbReference type="ARBA" id="ARBA00022723"/>
    </source>
</evidence>
<evidence type="ECO:0000256" key="6">
    <source>
        <dbReference type="ARBA" id="ARBA00023015"/>
    </source>
</evidence>
<dbReference type="InterPro" id="IPR050331">
    <property type="entry name" value="Zinc_finger"/>
</dbReference>
<dbReference type="FunFam" id="3.30.160.60:FF:000671">
    <property type="entry name" value="Zinc finger protein 26"/>
    <property type="match status" value="1"/>
</dbReference>
<keyword evidence="12" id="KW-1185">Reference proteome</keyword>
<dbReference type="AlphaFoldDB" id="A0AAV8XZC8"/>
<dbReference type="GO" id="GO:0008270">
    <property type="term" value="F:zinc ion binding"/>
    <property type="evidence" value="ECO:0007669"/>
    <property type="project" value="UniProtKB-KW"/>
</dbReference>
<evidence type="ECO:0000313" key="12">
    <source>
        <dbReference type="Proteomes" id="UP001162162"/>
    </source>
</evidence>